<feature type="region of interest" description="Disordered" evidence="1">
    <location>
        <begin position="94"/>
        <end position="119"/>
    </location>
</feature>
<accession>C0PC86</accession>
<dbReference type="AlphaFoldDB" id="C0PC86"/>
<evidence type="ECO:0000313" key="2">
    <source>
        <dbReference type="EMBL" id="ACN31781.1"/>
    </source>
</evidence>
<protein>
    <submittedName>
        <fullName evidence="2">Uncharacterized protein</fullName>
    </submittedName>
</protein>
<evidence type="ECO:0000256" key="1">
    <source>
        <dbReference type="SAM" id="MobiDB-lite"/>
    </source>
</evidence>
<reference evidence="2" key="1">
    <citation type="journal article" date="2009" name="PLoS Genet.">
        <title>Sequencing, mapping, and analysis of 27,455 maize full-length cDNAs.</title>
        <authorList>
            <person name="Soderlund C."/>
            <person name="Descour A."/>
            <person name="Kudrna D."/>
            <person name="Bomhoff M."/>
            <person name="Boyd L."/>
            <person name="Currie J."/>
            <person name="Angelova A."/>
            <person name="Collura K."/>
            <person name="Wissotski M."/>
            <person name="Ashley E."/>
            <person name="Morrow D."/>
            <person name="Fernandes J."/>
            <person name="Walbot V."/>
            <person name="Yu Y."/>
        </authorList>
    </citation>
    <scope>NUCLEOTIDE SEQUENCE</scope>
    <source>
        <strain evidence="2">B73</strain>
    </source>
</reference>
<organism evidence="2">
    <name type="scientific">Zea mays</name>
    <name type="common">Maize</name>
    <dbReference type="NCBI Taxonomy" id="4577"/>
    <lineage>
        <taxon>Eukaryota</taxon>
        <taxon>Viridiplantae</taxon>
        <taxon>Streptophyta</taxon>
        <taxon>Embryophyta</taxon>
        <taxon>Tracheophyta</taxon>
        <taxon>Spermatophyta</taxon>
        <taxon>Magnoliopsida</taxon>
        <taxon>Liliopsida</taxon>
        <taxon>Poales</taxon>
        <taxon>Poaceae</taxon>
        <taxon>PACMAD clade</taxon>
        <taxon>Panicoideae</taxon>
        <taxon>Andropogonodae</taxon>
        <taxon>Andropogoneae</taxon>
        <taxon>Tripsacinae</taxon>
        <taxon>Zea</taxon>
    </lineage>
</organism>
<sequence length="208" mass="22303">MRLPPLAANLAAAFTYFFLSLYTLSESSMASTPRRTRPPLAQSFLRSTETWGSTPMLSLRSSARVARTLRSSSMPHFRYRAFLLGRLVASSSPPPLEGRAGAGDGATPPGARTDKTERGDEHCCRAAAVGLRRLVASALLPSANEAAVTTVDERTGTTDGAVECGRRFRGASLAWSPPPRLAHGSGRMATEREEKVAEDRSTRVLLTG</sequence>
<name>C0PC86_MAIZE</name>
<proteinExistence type="evidence at transcript level"/>
<reference evidence="2" key="2">
    <citation type="submission" date="2012-06" db="EMBL/GenBank/DDBJ databases">
        <authorList>
            <person name="Yu Y."/>
            <person name="Currie J."/>
            <person name="Lomeli R."/>
            <person name="Angelova A."/>
            <person name="Collura K."/>
            <person name="Wissotski M."/>
            <person name="Campos D."/>
            <person name="Kudrna D."/>
            <person name="Golser W."/>
            <person name="Ashely E."/>
            <person name="Descour A."/>
            <person name="Fernandes J."/>
            <person name="Soderlund C."/>
            <person name="Walbot V."/>
        </authorList>
    </citation>
    <scope>NUCLEOTIDE SEQUENCE</scope>
    <source>
        <strain evidence="2">B73</strain>
    </source>
</reference>
<feature type="compositionally biased region" description="Basic and acidic residues" evidence="1">
    <location>
        <begin position="189"/>
        <end position="202"/>
    </location>
</feature>
<feature type="region of interest" description="Disordered" evidence="1">
    <location>
        <begin position="173"/>
        <end position="208"/>
    </location>
</feature>
<dbReference type="EMBL" id="BT065905">
    <property type="protein sequence ID" value="ACN31781.1"/>
    <property type="molecule type" value="mRNA"/>
</dbReference>